<keyword evidence="8" id="KW-0460">Magnesium</keyword>
<dbReference type="Gene3D" id="2.40.37.10">
    <property type="entry name" value="Lyase, Ornithine Decarboxylase, Chain A, domain 1"/>
    <property type="match status" value="1"/>
</dbReference>
<dbReference type="InterPro" id="IPR041128">
    <property type="entry name" value="Arg_decarbox_C"/>
</dbReference>
<dbReference type="CDD" id="cd06830">
    <property type="entry name" value="PLPDE_III_ADC"/>
    <property type="match status" value="1"/>
</dbReference>
<feature type="domain" description="Arginine decarboxylase helical bundle" evidence="15">
    <location>
        <begin position="365"/>
        <end position="447"/>
    </location>
</feature>
<dbReference type="InterPro" id="IPR002985">
    <property type="entry name" value="Arg_decrbxlase"/>
</dbReference>
<dbReference type="PANTHER" id="PTHR43295">
    <property type="entry name" value="ARGININE DECARBOXYLASE"/>
    <property type="match status" value="1"/>
</dbReference>
<dbReference type="Pfam" id="PF02784">
    <property type="entry name" value="Orn_Arg_deC_N"/>
    <property type="match status" value="1"/>
</dbReference>
<evidence type="ECO:0000256" key="13">
    <source>
        <dbReference type="NCBIfam" id="TIGR01273"/>
    </source>
</evidence>
<evidence type="ECO:0000256" key="10">
    <source>
        <dbReference type="ARBA" id="ARBA00023066"/>
    </source>
</evidence>
<dbReference type="PRINTS" id="PR01179">
    <property type="entry name" value="ODADCRBXLASE"/>
</dbReference>
<evidence type="ECO:0000256" key="6">
    <source>
        <dbReference type="ARBA" id="ARBA00022723"/>
    </source>
</evidence>
<reference evidence="17 18" key="1">
    <citation type="submission" date="2023-03" db="EMBL/GenBank/DDBJ databases">
        <title>Thalassotalea loyana LMG 22536T draft genome sequence.</title>
        <authorList>
            <person name="Sawabe T."/>
        </authorList>
    </citation>
    <scope>NUCLEOTIDE SEQUENCE [LARGE SCALE GENOMIC DNA]</scope>
    <source>
        <strain evidence="17 18">LMG 22536</strain>
    </source>
</reference>
<dbReference type="InterPro" id="IPR040634">
    <property type="entry name" value="Arg_decarb_HB"/>
</dbReference>
<dbReference type="InterPro" id="IPR022657">
    <property type="entry name" value="De-COase2_CS"/>
</dbReference>
<evidence type="ECO:0000259" key="15">
    <source>
        <dbReference type="Pfam" id="PF17810"/>
    </source>
</evidence>
<dbReference type="Pfam" id="PF17810">
    <property type="entry name" value="Arg_decarb_HB"/>
    <property type="match status" value="1"/>
</dbReference>
<proteinExistence type="inferred from homology"/>
<evidence type="ECO:0000313" key="18">
    <source>
        <dbReference type="Proteomes" id="UP001157134"/>
    </source>
</evidence>
<dbReference type="Pfam" id="PF17944">
    <property type="entry name" value="Arg_decarbox_C"/>
    <property type="match status" value="1"/>
</dbReference>
<comment type="caution">
    <text evidence="17">The sequence shown here is derived from an EMBL/GenBank/DDBJ whole genome shotgun (WGS) entry which is preliminary data.</text>
</comment>
<dbReference type="PROSITE" id="PS00879">
    <property type="entry name" value="ODR_DC_2_2"/>
    <property type="match status" value="1"/>
</dbReference>
<evidence type="ECO:0000259" key="14">
    <source>
        <dbReference type="Pfam" id="PF02784"/>
    </source>
</evidence>
<evidence type="ECO:0000259" key="16">
    <source>
        <dbReference type="Pfam" id="PF17944"/>
    </source>
</evidence>
<dbReference type="InterPro" id="IPR022644">
    <property type="entry name" value="De-COase2_N"/>
</dbReference>
<evidence type="ECO:0000256" key="5">
    <source>
        <dbReference type="ARBA" id="ARBA00012426"/>
    </source>
</evidence>
<dbReference type="Gene3D" id="1.10.287.3440">
    <property type="match status" value="1"/>
</dbReference>
<protein>
    <recommendedName>
        <fullName evidence="5 13">Arginine decarboxylase</fullName>
        <ecNumber evidence="5 13">4.1.1.19</ecNumber>
    </recommendedName>
</protein>
<name>A0ABQ6HHI2_9GAMM</name>
<organism evidence="17 18">
    <name type="scientific">Thalassotalea loyana</name>
    <dbReference type="NCBI Taxonomy" id="280483"/>
    <lineage>
        <taxon>Bacteria</taxon>
        <taxon>Pseudomonadati</taxon>
        <taxon>Pseudomonadota</taxon>
        <taxon>Gammaproteobacteria</taxon>
        <taxon>Alteromonadales</taxon>
        <taxon>Colwelliaceae</taxon>
        <taxon>Thalassotalea</taxon>
    </lineage>
</organism>
<dbReference type="Proteomes" id="UP001157134">
    <property type="component" value="Unassembled WGS sequence"/>
</dbReference>
<keyword evidence="12" id="KW-0456">Lyase</keyword>
<comment type="function">
    <text evidence="3">Catalyzes the biosynthesis of agmatine from arginine.</text>
</comment>
<dbReference type="NCBIfam" id="NF003763">
    <property type="entry name" value="PRK05354.1"/>
    <property type="match status" value="1"/>
</dbReference>
<keyword evidence="18" id="KW-1185">Reference proteome</keyword>
<dbReference type="PIRSF" id="PIRSF001336">
    <property type="entry name" value="Arg_decrbxlase"/>
    <property type="match status" value="1"/>
</dbReference>
<dbReference type="InterPro" id="IPR009006">
    <property type="entry name" value="Ala_racemase/Decarboxylase_C"/>
</dbReference>
<evidence type="ECO:0000256" key="11">
    <source>
        <dbReference type="ARBA" id="ARBA00023115"/>
    </source>
</evidence>
<accession>A0ABQ6HHI2</accession>
<dbReference type="PRINTS" id="PR01180">
    <property type="entry name" value="ARGDCRBXLASE"/>
</dbReference>
<evidence type="ECO:0000256" key="2">
    <source>
        <dbReference type="ARBA" id="ARBA00001946"/>
    </source>
</evidence>
<keyword evidence="10" id="KW-0745">Spermidine biosynthesis</keyword>
<comment type="similarity">
    <text evidence="4">Belongs to the Orn/Lys/Arg decarboxylase class-II family. SpeA subfamily.</text>
</comment>
<dbReference type="RefSeq" id="WP_284298959.1">
    <property type="nucleotide sequence ID" value="NZ_BSSV01000005.1"/>
</dbReference>
<dbReference type="InterPro" id="IPR000183">
    <property type="entry name" value="Orn/DAP/Arg_de-COase"/>
</dbReference>
<dbReference type="Gene3D" id="1.20.58.930">
    <property type="match status" value="1"/>
</dbReference>
<dbReference type="EC" id="4.1.1.19" evidence="5 13"/>
<evidence type="ECO:0000256" key="8">
    <source>
        <dbReference type="ARBA" id="ARBA00022842"/>
    </source>
</evidence>
<keyword evidence="9" id="KW-0663">Pyridoxal phosphate</keyword>
<sequence>MAEQQTQPDLYNVNAWSSGYFSISRAGNVIAHPKGLDNSSTIDLANLVPKLQNEGVTLPVLVRFTDILQHRVSRLVTAFKQAKALRDYSGRYTAVYPIKVNQQFSVVEHLLKDSDGKVGLEAGSKPELLAILGVTTEPIKIICNGYKDSEFLRIATIGAQMGHDVCVVIEKLTELRTFLANYDPNQPHPWLGIRIKLHSAAKGKWQNTGGEKGKFGLNASQLLEAVKLLQENDALHLLNLVHFHIGSQVANIRDIHDAMHECAQHYAQLRQLGINITCVDVGGGLGVDYDGSRSRSACSMNYSIEEYAKNIVNGLADACEALDLPHPDIISESGRAMTAHHAVLITNVIEREAALGKNQPSEPDAQAPRQLQVLASLTTELTVRSALESYHDAKHAFSDAHSQYTSGQITLTQWAQVEQWYFYCLRQIHKTLKPSHRAHLDLIDRLNEKLADKLFCNFSLFQSMPDAWGIEQLFPIMPISQLNEPLNNRVIIQDITCDSDGQIKQYVDENGIESSLATPDFNEKSPYYLAMFMVGAYQEILGDLHNLFGDTDSVHIETTEQGYEIKEFIKGESAADVLETVHFNKKGMLENYQKRLKNSKVSEQYRDALLAELSESIDGYTYFEE</sequence>
<keyword evidence="7" id="KW-0210">Decarboxylase</keyword>
<dbReference type="InterPro" id="IPR029066">
    <property type="entry name" value="PLP-binding_barrel"/>
</dbReference>
<feature type="domain" description="Orn/DAP/Arg decarboxylase 2 N-terminal" evidence="14">
    <location>
        <begin position="80"/>
        <end position="339"/>
    </location>
</feature>
<evidence type="ECO:0000256" key="7">
    <source>
        <dbReference type="ARBA" id="ARBA00022793"/>
    </source>
</evidence>
<evidence type="ECO:0000256" key="1">
    <source>
        <dbReference type="ARBA" id="ARBA00001933"/>
    </source>
</evidence>
<dbReference type="Gene3D" id="3.20.20.10">
    <property type="entry name" value="Alanine racemase"/>
    <property type="match status" value="1"/>
</dbReference>
<dbReference type="PANTHER" id="PTHR43295:SF9">
    <property type="entry name" value="BIOSYNTHETIC ARGININE DECARBOXYLASE"/>
    <property type="match status" value="1"/>
</dbReference>
<feature type="domain" description="Arginine decarboxylase C-terminal helical" evidence="16">
    <location>
        <begin position="575"/>
        <end position="623"/>
    </location>
</feature>
<keyword evidence="11" id="KW-0620">Polyamine biosynthesis</keyword>
<evidence type="ECO:0000256" key="3">
    <source>
        <dbReference type="ARBA" id="ARBA00002257"/>
    </source>
</evidence>
<dbReference type="SUPFAM" id="SSF50621">
    <property type="entry name" value="Alanine racemase C-terminal domain-like"/>
    <property type="match status" value="1"/>
</dbReference>
<comment type="cofactor">
    <cofactor evidence="2">
        <name>Mg(2+)</name>
        <dbReference type="ChEBI" id="CHEBI:18420"/>
    </cofactor>
</comment>
<dbReference type="NCBIfam" id="TIGR01273">
    <property type="entry name" value="speA"/>
    <property type="match status" value="1"/>
</dbReference>
<evidence type="ECO:0000256" key="12">
    <source>
        <dbReference type="ARBA" id="ARBA00023239"/>
    </source>
</evidence>
<dbReference type="SUPFAM" id="SSF51419">
    <property type="entry name" value="PLP-binding barrel"/>
    <property type="match status" value="1"/>
</dbReference>
<evidence type="ECO:0000256" key="9">
    <source>
        <dbReference type="ARBA" id="ARBA00022898"/>
    </source>
</evidence>
<dbReference type="EMBL" id="BSSV01000005">
    <property type="protein sequence ID" value="GLX86192.1"/>
    <property type="molecule type" value="Genomic_DNA"/>
</dbReference>
<keyword evidence="6" id="KW-0479">Metal-binding</keyword>
<evidence type="ECO:0000256" key="4">
    <source>
        <dbReference type="ARBA" id="ARBA00008357"/>
    </source>
</evidence>
<evidence type="ECO:0000313" key="17">
    <source>
        <dbReference type="EMBL" id="GLX86192.1"/>
    </source>
</evidence>
<comment type="cofactor">
    <cofactor evidence="1">
        <name>pyridoxal 5'-phosphate</name>
        <dbReference type="ChEBI" id="CHEBI:597326"/>
    </cofactor>
</comment>
<gene>
    <name evidence="17" type="primary">speA</name>
    <name evidence="17" type="ORF">tloyanaT_24450</name>
</gene>